<evidence type="ECO:0000313" key="1">
    <source>
        <dbReference type="EMBL" id="MBP0115246.1"/>
    </source>
</evidence>
<dbReference type="Gene3D" id="1.25.40.10">
    <property type="entry name" value="Tetratricopeptide repeat domain"/>
    <property type="match status" value="2"/>
</dbReference>
<dbReference type="KEGG" id="bvz:BRAD3257_1311"/>
<dbReference type="EMBL" id="JAGIKT010000079">
    <property type="protein sequence ID" value="MBP0115246.1"/>
    <property type="molecule type" value="Genomic_DNA"/>
</dbReference>
<reference evidence="1 4" key="2">
    <citation type="submission" date="2021-03" db="EMBL/GenBank/DDBJ databases">
        <title>Genome Sequence of Bradyrhizobium vignae strain ISRA400.</title>
        <authorList>
            <person name="Tisa L.S."/>
            <person name="Svistoonoff S."/>
            <person name="Hocher V."/>
            <person name="Fall S."/>
            <person name="Zaiya A."/>
            <person name="Naing D."/>
            <person name="Niang N."/>
            <person name="Diouf A."/>
            <person name="Dasylva M.C."/>
            <person name="Toure O."/>
            <person name="Gueye M."/>
            <person name="Gully D."/>
            <person name="Tisseyre P."/>
            <person name="Simpson S."/>
            <person name="Morris K."/>
            <person name="Thomas W.K."/>
        </authorList>
    </citation>
    <scope>NUCLEOTIDE SEQUENCE [LARGE SCALE GENOMIC DNA]</scope>
    <source>
        <strain evidence="1 4">ISRA400</strain>
    </source>
</reference>
<evidence type="ECO:0000313" key="3">
    <source>
        <dbReference type="Proteomes" id="UP000246085"/>
    </source>
</evidence>
<dbReference type="AlphaFoldDB" id="A0A2U3PTG7"/>
<reference evidence="2 3" key="1">
    <citation type="submission" date="2018-03" db="EMBL/GenBank/DDBJ databases">
        <authorList>
            <person name="Gully D."/>
        </authorList>
    </citation>
    <scope>NUCLEOTIDE SEQUENCE [LARGE SCALE GENOMIC DNA]</scope>
    <source>
        <strain evidence="2">ORS3257</strain>
    </source>
</reference>
<dbReference type="InterPro" id="IPR011990">
    <property type="entry name" value="TPR-like_helical_dom_sf"/>
</dbReference>
<gene>
    <name evidence="2" type="ORF">BRAD3257_1311</name>
    <name evidence="1" type="ORF">JWS04_30095</name>
</gene>
<keyword evidence="4" id="KW-1185">Reference proteome</keyword>
<organism evidence="2 3">
    <name type="scientific">Bradyrhizobium vignae</name>
    <dbReference type="NCBI Taxonomy" id="1549949"/>
    <lineage>
        <taxon>Bacteria</taxon>
        <taxon>Pseudomonadati</taxon>
        <taxon>Pseudomonadota</taxon>
        <taxon>Alphaproteobacteria</taxon>
        <taxon>Hyphomicrobiales</taxon>
        <taxon>Nitrobacteraceae</taxon>
        <taxon>Bradyrhizobium</taxon>
    </lineage>
</organism>
<dbReference type="RefSeq" id="WP_122401085.1">
    <property type="nucleotide sequence ID" value="NZ_JAGIKT010000079.1"/>
</dbReference>
<name>A0A2U3PTG7_9BRAD</name>
<accession>A0A2U3PTG7</accession>
<dbReference type="Proteomes" id="UP000669317">
    <property type="component" value="Unassembled WGS sequence"/>
</dbReference>
<protein>
    <submittedName>
        <fullName evidence="1">Tetratricopeptide repeat protein</fullName>
    </submittedName>
</protein>
<dbReference type="EMBL" id="LS398110">
    <property type="protein sequence ID" value="SPP92443.1"/>
    <property type="molecule type" value="Genomic_DNA"/>
</dbReference>
<evidence type="ECO:0000313" key="4">
    <source>
        <dbReference type="Proteomes" id="UP000669317"/>
    </source>
</evidence>
<evidence type="ECO:0000313" key="2">
    <source>
        <dbReference type="EMBL" id="SPP92443.1"/>
    </source>
</evidence>
<dbReference type="Proteomes" id="UP000246085">
    <property type="component" value="Chromosome BRAD3257"/>
</dbReference>
<proteinExistence type="predicted"/>
<sequence>MPNTAIDYSKICFVIMPFGLKKVGDKDVDFDVIYSDIFLPAIAAVDLPEGGKLEPRRTDQDFFTALITQDMFEYLEYSRFALADLSGLNFNVAYELGVRHRAREAGTAIFRQGNSAPPFDIASIKAFPYEYAPATEAQKSRALITQVLTESLKRNRIDSPVRQALDEQRQSPPVNDLLTQAENEIRAYNVTGAMEIYRQVVAADPNNPLPRMKLGLLCRDNDIWDEALEQFTAAAAASPTYSEAWREKGVAENKVAQIAKRPPLDSDPAPGETSIREAIRLNPKGFDALASLGGVLRRAGRLVPALAAYEESMKASGGHPYPLLNALKLRAQVNGRLALSESDQLALARAARVREAQLKQQPPFDRPWCYFDLAEIRLYQGDAAAFLKIAKDGFADLDTVNWQRKSFIDAMRGLLPAESELPGFKTGFEELEKKLPPE</sequence>
<dbReference type="SUPFAM" id="SSF48452">
    <property type="entry name" value="TPR-like"/>
    <property type="match status" value="1"/>
</dbReference>